<organism evidence="1 2">
    <name type="scientific">Labeo rohita</name>
    <name type="common">Indian major carp</name>
    <name type="synonym">Cyprinus rohita</name>
    <dbReference type="NCBI Taxonomy" id="84645"/>
    <lineage>
        <taxon>Eukaryota</taxon>
        <taxon>Metazoa</taxon>
        <taxon>Chordata</taxon>
        <taxon>Craniata</taxon>
        <taxon>Vertebrata</taxon>
        <taxon>Euteleostomi</taxon>
        <taxon>Actinopterygii</taxon>
        <taxon>Neopterygii</taxon>
        <taxon>Teleostei</taxon>
        <taxon>Ostariophysi</taxon>
        <taxon>Cypriniformes</taxon>
        <taxon>Cyprinidae</taxon>
        <taxon>Labeoninae</taxon>
        <taxon>Labeonini</taxon>
        <taxon>Labeo</taxon>
    </lineage>
</organism>
<proteinExistence type="predicted"/>
<sequence length="130" mass="13548">MAHSSLVSTVAHQSTSSIWLPHPSGSALVGCRPALASGLQSSGFALSLLPSGSVGHLPPFSSTFVLCNLADLADPRLRLSHLSHLLYLGSPSPPWVLLPPAPSPSVSPLVSSALPPPWFFLLLAPPRPYS</sequence>
<evidence type="ECO:0000313" key="1">
    <source>
        <dbReference type="EMBL" id="KAI2651773.1"/>
    </source>
</evidence>
<accession>A0ABQ8LM94</accession>
<reference evidence="1 2" key="1">
    <citation type="submission" date="2022-01" db="EMBL/GenBank/DDBJ databases">
        <title>A high-quality chromosome-level genome assembly of rohu carp, Labeo rohita.</title>
        <authorList>
            <person name="Arick M.A. II"/>
            <person name="Hsu C.-Y."/>
            <person name="Magbanua Z."/>
            <person name="Pechanova O."/>
            <person name="Grover C."/>
            <person name="Miller E."/>
            <person name="Thrash A."/>
            <person name="Ezzel L."/>
            <person name="Alam S."/>
            <person name="Benzie J."/>
            <person name="Hamilton M."/>
            <person name="Karsi A."/>
            <person name="Lawrence M.L."/>
            <person name="Peterson D.G."/>
        </authorList>
    </citation>
    <scope>NUCLEOTIDE SEQUENCE [LARGE SCALE GENOMIC DNA]</scope>
    <source>
        <strain evidence="2">BAU-BD-2019</strain>
        <tissue evidence="1">Blood</tissue>
    </source>
</reference>
<dbReference type="EMBL" id="JACTAM010000020">
    <property type="protein sequence ID" value="KAI2651773.1"/>
    <property type="molecule type" value="Genomic_DNA"/>
</dbReference>
<evidence type="ECO:0000313" key="2">
    <source>
        <dbReference type="Proteomes" id="UP000830375"/>
    </source>
</evidence>
<keyword evidence="2" id="KW-1185">Reference proteome</keyword>
<protein>
    <submittedName>
        <fullName evidence="1">Hermansky-Pudlak syndrome 3 protein</fullName>
    </submittedName>
</protein>
<dbReference type="Proteomes" id="UP000830375">
    <property type="component" value="Unassembled WGS sequence"/>
</dbReference>
<comment type="caution">
    <text evidence="1">The sequence shown here is derived from an EMBL/GenBank/DDBJ whole genome shotgun (WGS) entry which is preliminary data.</text>
</comment>
<gene>
    <name evidence="1" type="ORF">H4Q32_014523</name>
</gene>
<name>A0ABQ8LM94_LABRO</name>